<name>A0A951UH80_9NOST</name>
<dbReference type="Gene3D" id="3.40.50.1010">
    <property type="entry name" value="5'-nuclease"/>
    <property type="match status" value="1"/>
</dbReference>
<reference evidence="2" key="1">
    <citation type="submission" date="2021-05" db="EMBL/GenBank/DDBJ databases">
        <authorList>
            <person name="Pietrasiak N."/>
            <person name="Ward R."/>
            <person name="Stajich J.E."/>
            <person name="Kurbessoian T."/>
        </authorList>
    </citation>
    <scope>NUCLEOTIDE SEQUENCE</scope>
    <source>
        <strain evidence="2">JT2-VF2</strain>
    </source>
</reference>
<dbReference type="AlphaFoldDB" id="A0A951UH80"/>
<dbReference type="PANTHER" id="PTHR36173:SF1">
    <property type="entry name" value="RIBONUCLEASE VAPC22"/>
    <property type="match status" value="1"/>
</dbReference>
<dbReference type="Pfam" id="PF01850">
    <property type="entry name" value="PIN"/>
    <property type="match status" value="1"/>
</dbReference>
<feature type="domain" description="PIN" evidence="1">
    <location>
        <begin position="3"/>
        <end position="123"/>
    </location>
</feature>
<dbReference type="InterPro" id="IPR041705">
    <property type="entry name" value="PIN_Sll0205"/>
</dbReference>
<organism evidence="2 3">
    <name type="scientific">Mojavia pulchra JT2-VF2</name>
    <dbReference type="NCBI Taxonomy" id="287848"/>
    <lineage>
        <taxon>Bacteria</taxon>
        <taxon>Bacillati</taxon>
        <taxon>Cyanobacteriota</taxon>
        <taxon>Cyanophyceae</taxon>
        <taxon>Nostocales</taxon>
        <taxon>Nostocaceae</taxon>
    </lineage>
</organism>
<reference evidence="2" key="2">
    <citation type="journal article" date="2022" name="Microbiol. Resour. Announc.">
        <title>Metagenome Sequencing to Explore Phylogenomics of Terrestrial Cyanobacteria.</title>
        <authorList>
            <person name="Ward R.D."/>
            <person name="Stajich J.E."/>
            <person name="Johansen J.R."/>
            <person name="Huntemann M."/>
            <person name="Clum A."/>
            <person name="Foster B."/>
            <person name="Foster B."/>
            <person name="Roux S."/>
            <person name="Palaniappan K."/>
            <person name="Varghese N."/>
            <person name="Mukherjee S."/>
            <person name="Reddy T.B.K."/>
            <person name="Daum C."/>
            <person name="Copeland A."/>
            <person name="Chen I.A."/>
            <person name="Ivanova N.N."/>
            <person name="Kyrpides N.C."/>
            <person name="Shapiro N."/>
            <person name="Eloe-Fadrosh E.A."/>
            <person name="Pietrasiak N."/>
        </authorList>
    </citation>
    <scope>NUCLEOTIDE SEQUENCE</scope>
    <source>
        <strain evidence="2">JT2-VF2</strain>
    </source>
</reference>
<proteinExistence type="predicted"/>
<dbReference type="Proteomes" id="UP000715781">
    <property type="component" value="Unassembled WGS sequence"/>
</dbReference>
<dbReference type="InterPro" id="IPR002716">
    <property type="entry name" value="PIN_dom"/>
</dbReference>
<dbReference type="InterPro" id="IPR052919">
    <property type="entry name" value="TA_system_RNase"/>
</dbReference>
<dbReference type="CDD" id="cd09872">
    <property type="entry name" value="PIN_Sll0205-like"/>
    <property type="match status" value="1"/>
</dbReference>
<dbReference type="InterPro" id="IPR029060">
    <property type="entry name" value="PIN-like_dom_sf"/>
</dbReference>
<protein>
    <submittedName>
        <fullName evidence="2">Type II toxin-antitoxin system VapC family toxin</fullName>
    </submittedName>
</protein>
<evidence type="ECO:0000259" key="1">
    <source>
        <dbReference type="Pfam" id="PF01850"/>
    </source>
</evidence>
<evidence type="ECO:0000313" key="3">
    <source>
        <dbReference type="Proteomes" id="UP000715781"/>
    </source>
</evidence>
<dbReference type="PANTHER" id="PTHR36173">
    <property type="entry name" value="RIBONUCLEASE VAPC16-RELATED"/>
    <property type="match status" value="1"/>
</dbReference>
<accession>A0A951UH80</accession>
<gene>
    <name evidence="2" type="ORF">KME32_18925</name>
</gene>
<sequence length="130" mass="14618">MKIVLDTCALIWWSLDPARLSQRAKEAGNEMEKDKNGLAPSIAIWEIAIKIKNQKLDLGVNLNEYVAALKNSSVVQIVAIDENIWMESVKLEWGHQDPVDRVVVALAKSNQAAIITADKQITDFYTQVIW</sequence>
<dbReference type="SUPFAM" id="SSF88723">
    <property type="entry name" value="PIN domain-like"/>
    <property type="match status" value="1"/>
</dbReference>
<dbReference type="EMBL" id="JAHHHN010000011">
    <property type="protein sequence ID" value="MBW4563178.1"/>
    <property type="molecule type" value="Genomic_DNA"/>
</dbReference>
<evidence type="ECO:0000313" key="2">
    <source>
        <dbReference type="EMBL" id="MBW4563178.1"/>
    </source>
</evidence>
<comment type="caution">
    <text evidence="2">The sequence shown here is derived from an EMBL/GenBank/DDBJ whole genome shotgun (WGS) entry which is preliminary data.</text>
</comment>